<dbReference type="PANTHER" id="PTHR34135">
    <property type="entry name" value="LYSOZYME"/>
    <property type="match status" value="1"/>
</dbReference>
<evidence type="ECO:0000313" key="4">
    <source>
        <dbReference type="EMBL" id="MDX6807472.1"/>
    </source>
</evidence>
<accession>A0ABU4RRJ1</accession>
<dbReference type="InterPro" id="IPR017853">
    <property type="entry name" value="GH"/>
</dbReference>
<dbReference type="PROSITE" id="PS51904">
    <property type="entry name" value="GLYCOSYL_HYDROL_F25_2"/>
    <property type="match status" value="1"/>
</dbReference>
<evidence type="ECO:0000313" key="5">
    <source>
        <dbReference type="Proteomes" id="UP001274321"/>
    </source>
</evidence>
<dbReference type="CDD" id="cd06413">
    <property type="entry name" value="GH25_muramidase_1"/>
    <property type="match status" value="1"/>
</dbReference>
<protein>
    <submittedName>
        <fullName evidence="4">GH25 family lysozyme</fullName>
    </submittedName>
</protein>
<sequence length="254" mass="28582">MMRLTLIASIVFIAALALVMPRVPQPSFAPPALDRFPVQGIDVSHHQREIDWPTVAGDPRVRFVYMKATEGGDHRDTRFAENWRAAREAGLAVGAYHYFTFCRPGVEQAQNVIATVPRDAGALPLAVDLEFHGNCRRDVEADWLATELRAFLAATTAYYGRRPVFYGEAGFFEPFVRQRPNTFPEHLLWLRSIADEPEQEPCRRWTIWQYSDTGTVPGIAGPVDLNAFCGSDEDFSRILSARPRPVQPPAARQD</sequence>
<keyword evidence="3" id="KW-0326">Glycosidase</keyword>
<dbReference type="Proteomes" id="UP001274321">
    <property type="component" value="Unassembled WGS sequence"/>
</dbReference>
<dbReference type="SMART" id="SM00641">
    <property type="entry name" value="Glyco_25"/>
    <property type="match status" value="1"/>
</dbReference>
<dbReference type="Pfam" id="PF01183">
    <property type="entry name" value="Glyco_hydro_25"/>
    <property type="match status" value="1"/>
</dbReference>
<gene>
    <name evidence="4" type="ORF">SCD90_15505</name>
</gene>
<name>A0ABU4RRJ1_9HYPH</name>
<keyword evidence="2" id="KW-0378">Hydrolase</keyword>
<dbReference type="Gene3D" id="3.20.20.80">
    <property type="entry name" value="Glycosidases"/>
    <property type="match status" value="1"/>
</dbReference>
<dbReference type="PANTHER" id="PTHR34135:SF2">
    <property type="entry name" value="LYSOZYME"/>
    <property type="match status" value="1"/>
</dbReference>
<comment type="caution">
    <text evidence="4">The sequence shown here is derived from an EMBL/GenBank/DDBJ whole genome shotgun (WGS) entry which is preliminary data.</text>
</comment>
<proteinExistence type="inferred from homology"/>
<evidence type="ECO:0000256" key="1">
    <source>
        <dbReference type="ARBA" id="ARBA00010646"/>
    </source>
</evidence>
<organism evidence="4 5">
    <name type="scientific">Terrihabitans rhizophilus</name>
    <dbReference type="NCBI Taxonomy" id="3092662"/>
    <lineage>
        <taxon>Bacteria</taxon>
        <taxon>Pseudomonadati</taxon>
        <taxon>Pseudomonadota</taxon>
        <taxon>Alphaproteobacteria</taxon>
        <taxon>Hyphomicrobiales</taxon>
        <taxon>Terrihabitans</taxon>
    </lineage>
</organism>
<dbReference type="SUPFAM" id="SSF51445">
    <property type="entry name" value="(Trans)glycosidases"/>
    <property type="match status" value="1"/>
</dbReference>
<dbReference type="RefSeq" id="WP_319845608.1">
    <property type="nucleotide sequence ID" value="NZ_JAXAFJ010000012.1"/>
</dbReference>
<dbReference type="InterPro" id="IPR002053">
    <property type="entry name" value="Glyco_hydro_25"/>
</dbReference>
<keyword evidence="5" id="KW-1185">Reference proteome</keyword>
<evidence type="ECO:0000256" key="2">
    <source>
        <dbReference type="ARBA" id="ARBA00022801"/>
    </source>
</evidence>
<comment type="similarity">
    <text evidence="1">Belongs to the glycosyl hydrolase 25 family.</text>
</comment>
<evidence type="ECO:0000256" key="3">
    <source>
        <dbReference type="ARBA" id="ARBA00023295"/>
    </source>
</evidence>
<dbReference type="InterPro" id="IPR018077">
    <property type="entry name" value="Glyco_hydro_fam25_subgr"/>
</dbReference>
<reference evidence="4 5" key="1">
    <citation type="submission" date="2023-11" db="EMBL/GenBank/DDBJ databases">
        <authorList>
            <person name="Bao R."/>
        </authorList>
    </citation>
    <scope>NUCLEOTIDE SEQUENCE [LARGE SCALE GENOMIC DNA]</scope>
    <source>
        <strain evidence="4 5">PJ23</strain>
    </source>
</reference>
<dbReference type="EMBL" id="JAXAFJ010000012">
    <property type="protein sequence ID" value="MDX6807472.1"/>
    <property type="molecule type" value="Genomic_DNA"/>
</dbReference>